<proteinExistence type="predicted"/>
<evidence type="ECO:0000259" key="1">
    <source>
        <dbReference type="Pfam" id="PF04326"/>
    </source>
</evidence>
<dbReference type="RefSeq" id="WP_052220515.1">
    <property type="nucleotide sequence ID" value="NZ_LHUR01000012.1"/>
</dbReference>
<dbReference type="InterPro" id="IPR038461">
    <property type="entry name" value="Schlafen_AlbA_2_dom_sf"/>
</dbReference>
<dbReference type="EMBL" id="LHUR01000012">
    <property type="protein sequence ID" value="KOA20791.1"/>
    <property type="molecule type" value="Genomic_DNA"/>
</dbReference>
<dbReference type="PANTHER" id="PTHR30595">
    <property type="entry name" value="GLPR-RELATED TRANSCRIPTIONAL REPRESSOR"/>
    <property type="match status" value="1"/>
</dbReference>
<dbReference type="InterPro" id="IPR038475">
    <property type="entry name" value="RecG_C_sf"/>
</dbReference>
<dbReference type="AlphaFoldDB" id="A0A0L6ZCU6"/>
<dbReference type="STRING" id="36844.SAMN04488501_10364"/>
<dbReference type="PANTHER" id="PTHR30595:SF6">
    <property type="entry name" value="SCHLAFEN ALBA-2 DOMAIN-CONTAINING PROTEIN"/>
    <property type="match status" value="1"/>
</dbReference>
<protein>
    <submittedName>
        <fullName evidence="2">Divergent AAA domain protein</fullName>
    </submittedName>
</protein>
<dbReference type="Gene3D" id="3.30.950.30">
    <property type="entry name" value="Schlafen, AAA domain"/>
    <property type="match status" value="1"/>
</dbReference>
<dbReference type="InterPro" id="IPR007421">
    <property type="entry name" value="Schlafen_AlbA_2_dom"/>
</dbReference>
<sequence length="384" mass="44084">MNKKKFISLLKSNEGLKLDFKLILDLSTETGKKELAKDICALANSRGGRGYLIIGVEDKTKRIIGIEKDSITEEQLQQIITSRCEPPIPIGLEFIEHEDKNLAIITVFQSNLKPFQVRENGAFYIRRGSTTDTMRKQELITSFQESMNINIELAPVVKSNPEDLDVDLINKYYRLHGIECTDTNRLSLMENTKIIYLDEESKRYNVTLGGLIVFSKINYLYLPYNLIRIINNVDNNNHKVHIIQGDLLSMLKECNKTLGDILPKNYPKSAVYEAIKNAVLYRDYTIINKEIEIIVGNSSVSVTSPGVLLKENKGSMEVSNDYLRRNMWIYEKIITLGEDNLNAQTRKGFFRMKKDFKKFGDVIFVNSYKDNIFKVIFPGINKIK</sequence>
<organism evidence="2 3">
    <name type="scientific">Clostridium homopropionicum DSM 5847</name>
    <dbReference type="NCBI Taxonomy" id="1121318"/>
    <lineage>
        <taxon>Bacteria</taxon>
        <taxon>Bacillati</taxon>
        <taxon>Bacillota</taxon>
        <taxon>Clostridia</taxon>
        <taxon>Eubacteriales</taxon>
        <taxon>Clostridiaceae</taxon>
        <taxon>Clostridium</taxon>
    </lineage>
</organism>
<comment type="caution">
    <text evidence="2">The sequence shown here is derived from an EMBL/GenBank/DDBJ whole genome shotgun (WGS) entry which is preliminary data.</text>
</comment>
<dbReference type="Pfam" id="PF04326">
    <property type="entry name" value="SLFN_AlbA_2"/>
    <property type="match status" value="1"/>
</dbReference>
<gene>
    <name evidence="2" type="ORF">CLHOM_09340</name>
</gene>
<accession>A0A0L6ZCU6</accession>
<evidence type="ECO:0000313" key="2">
    <source>
        <dbReference type="EMBL" id="KOA20791.1"/>
    </source>
</evidence>
<dbReference type="PATRIC" id="fig|1121318.3.peg.938"/>
<keyword evidence="3" id="KW-1185">Reference proteome</keyword>
<name>A0A0L6ZCU6_9CLOT</name>
<dbReference type="Proteomes" id="UP000037043">
    <property type="component" value="Unassembled WGS sequence"/>
</dbReference>
<reference evidence="3" key="1">
    <citation type="submission" date="2015-08" db="EMBL/GenBank/DDBJ databases">
        <title>Genome sequence of the strict anaerobe Clostridium homopropionicum LuHBu1 (DSM 5847T).</title>
        <authorList>
            <person name="Poehlein A."/>
            <person name="Beck M."/>
            <person name="Schiel-Bengelsdorf B."/>
            <person name="Bengelsdorf F.R."/>
            <person name="Daniel R."/>
            <person name="Duerre P."/>
        </authorList>
    </citation>
    <scope>NUCLEOTIDE SEQUENCE [LARGE SCALE GENOMIC DNA]</scope>
    <source>
        <strain evidence="3">DSM 5847</strain>
    </source>
</reference>
<feature type="domain" description="Schlafen AlbA-2" evidence="1">
    <location>
        <begin position="14"/>
        <end position="134"/>
    </location>
</feature>
<evidence type="ECO:0000313" key="3">
    <source>
        <dbReference type="Proteomes" id="UP000037043"/>
    </source>
</evidence>
<dbReference type="Gene3D" id="3.30.565.60">
    <property type="match status" value="1"/>
</dbReference>